<feature type="region of interest" description="Disordered" evidence="1">
    <location>
        <begin position="66"/>
        <end position="134"/>
    </location>
</feature>
<name>A0A835FZA0_9POAL</name>
<protein>
    <submittedName>
        <fullName evidence="2">Uncharacterized protein</fullName>
    </submittedName>
</protein>
<organism evidence="2 3">
    <name type="scientific">Digitaria exilis</name>
    <dbReference type="NCBI Taxonomy" id="1010633"/>
    <lineage>
        <taxon>Eukaryota</taxon>
        <taxon>Viridiplantae</taxon>
        <taxon>Streptophyta</taxon>
        <taxon>Embryophyta</taxon>
        <taxon>Tracheophyta</taxon>
        <taxon>Spermatophyta</taxon>
        <taxon>Magnoliopsida</taxon>
        <taxon>Liliopsida</taxon>
        <taxon>Poales</taxon>
        <taxon>Poaceae</taxon>
        <taxon>PACMAD clade</taxon>
        <taxon>Panicoideae</taxon>
        <taxon>Panicodae</taxon>
        <taxon>Paniceae</taxon>
        <taxon>Anthephorinae</taxon>
        <taxon>Digitaria</taxon>
    </lineage>
</organism>
<sequence length="152" mass="16554">MTQEGAKPPCTILRCTFAGCFTAEPQLIRYPCKLRRHICARCGMHRGEHINVVPNAGVVDRDHLLPPRKRSAFRRPGGEFQPPPGLAGGGEKKREAQVVEEEGGAASAAVLPEEEEEGQSWSGSAIAKGKRGPRRKRADLLLLCCEISSLNE</sequence>
<reference evidence="2" key="1">
    <citation type="submission" date="2020-07" db="EMBL/GenBank/DDBJ databases">
        <title>Genome sequence and genetic diversity analysis of an under-domesticated orphan crop, white fonio (Digitaria exilis).</title>
        <authorList>
            <person name="Bennetzen J.L."/>
            <person name="Chen S."/>
            <person name="Ma X."/>
            <person name="Wang X."/>
            <person name="Yssel A.E.J."/>
            <person name="Chaluvadi S.R."/>
            <person name="Johnson M."/>
            <person name="Gangashetty P."/>
            <person name="Hamidou F."/>
            <person name="Sanogo M.D."/>
            <person name="Zwaenepoel A."/>
            <person name="Wallace J."/>
            <person name="Van De Peer Y."/>
            <person name="Van Deynze A."/>
        </authorList>
    </citation>
    <scope>NUCLEOTIDE SEQUENCE</scope>
    <source>
        <tissue evidence="2">Leaves</tissue>
    </source>
</reference>
<dbReference type="Proteomes" id="UP000636709">
    <property type="component" value="Unassembled WGS sequence"/>
</dbReference>
<dbReference type="OrthoDB" id="669982at2759"/>
<evidence type="ECO:0000313" key="3">
    <source>
        <dbReference type="Proteomes" id="UP000636709"/>
    </source>
</evidence>
<proteinExistence type="predicted"/>
<evidence type="ECO:0000313" key="2">
    <source>
        <dbReference type="EMBL" id="KAF8779952.1"/>
    </source>
</evidence>
<evidence type="ECO:0000256" key="1">
    <source>
        <dbReference type="SAM" id="MobiDB-lite"/>
    </source>
</evidence>
<dbReference type="EMBL" id="JACEFO010000153">
    <property type="protein sequence ID" value="KAF8779952.1"/>
    <property type="molecule type" value="Genomic_DNA"/>
</dbReference>
<accession>A0A835FZA0</accession>
<dbReference type="AlphaFoldDB" id="A0A835FZA0"/>
<comment type="caution">
    <text evidence="2">The sequence shown here is derived from an EMBL/GenBank/DDBJ whole genome shotgun (WGS) entry which is preliminary data.</text>
</comment>
<keyword evidence="3" id="KW-1185">Reference proteome</keyword>
<gene>
    <name evidence="2" type="ORF">HU200_002224</name>
</gene>